<gene>
    <name evidence="2" type="ORF">E2C01_041546</name>
</gene>
<reference evidence="2 3" key="1">
    <citation type="submission" date="2019-05" db="EMBL/GenBank/DDBJ databases">
        <title>Another draft genome of Portunus trituberculatus and its Hox gene families provides insights of decapod evolution.</title>
        <authorList>
            <person name="Jeong J.-H."/>
            <person name="Song I."/>
            <person name="Kim S."/>
            <person name="Choi T."/>
            <person name="Kim D."/>
            <person name="Ryu S."/>
            <person name="Kim W."/>
        </authorList>
    </citation>
    <scope>NUCLEOTIDE SEQUENCE [LARGE SCALE GENOMIC DNA]</scope>
    <source>
        <tissue evidence="2">Muscle</tissue>
    </source>
</reference>
<sequence>MNEAKRFSSTEHEMEWVQTFFTQSHNGSTVERTVSPHTRAGYQRDDRGSATEYLRPGGGGGVDWDMELFSCLLT</sequence>
<feature type="compositionally biased region" description="Polar residues" evidence="1">
    <location>
        <begin position="27"/>
        <end position="36"/>
    </location>
</feature>
<evidence type="ECO:0000256" key="1">
    <source>
        <dbReference type="SAM" id="MobiDB-lite"/>
    </source>
</evidence>
<name>A0A5B7FR81_PORTR</name>
<feature type="region of interest" description="Disordered" evidence="1">
    <location>
        <begin position="27"/>
        <end position="54"/>
    </location>
</feature>
<proteinExistence type="predicted"/>
<organism evidence="2 3">
    <name type="scientific">Portunus trituberculatus</name>
    <name type="common">Swimming crab</name>
    <name type="synonym">Neptunus trituberculatus</name>
    <dbReference type="NCBI Taxonomy" id="210409"/>
    <lineage>
        <taxon>Eukaryota</taxon>
        <taxon>Metazoa</taxon>
        <taxon>Ecdysozoa</taxon>
        <taxon>Arthropoda</taxon>
        <taxon>Crustacea</taxon>
        <taxon>Multicrustacea</taxon>
        <taxon>Malacostraca</taxon>
        <taxon>Eumalacostraca</taxon>
        <taxon>Eucarida</taxon>
        <taxon>Decapoda</taxon>
        <taxon>Pleocyemata</taxon>
        <taxon>Brachyura</taxon>
        <taxon>Eubrachyura</taxon>
        <taxon>Portunoidea</taxon>
        <taxon>Portunidae</taxon>
        <taxon>Portuninae</taxon>
        <taxon>Portunus</taxon>
    </lineage>
</organism>
<comment type="caution">
    <text evidence="2">The sequence shown here is derived from an EMBL/GenBank/DDBJ whole genome shotgun (WGS) entry which is preliminary data.</text>
</comment>
<evidence type="ECO:0000313" key="2">
    <source>
        <dbReference type="EMBL" id="MPC47789.1"/>
    </source>
</evidence>
<protein>
    <submittedName>
        <fullName evidence="2">Uncharacterized protein</fullName>
    </submittedName>
</protein>
<keyword evidence="3" id="KW-1185">Reference proteome</keyword>
<evidence type="ECO:0000313" key="3">
    <source>
        <dbReference type="Proteomes" id="UP000324222"/>
    </source>
</evidence>
<dbReference type="Proteomes" id="UP000324222">
    <property type="component" value="Unassembled WGS sequence"/>
</dbReference>
<dbReference type="EMBL" id="VSRR010007921">
    <property type="protein sequence ID" value="MPC47789.1"/>
    <property type="molecule type" value="Genomic_DNA"/>
</dbReference>
<dbReference type="AlphaFoldDB" id="A0A5B7FR81"/>
<accession>A0A5B7FR81</accession>